<dbReference type="InterPro" id="IPR036465">
    <property type="entry name" value="vWFA_dom_sf"/>
</dbReference>
<evidence type="ECO:0000259" key="2">
    <source>
        <dbReference type="PROSITE" id="PS50234"/>
    </source>
</evidence>
<sequence>MKFFNNLEPRTDPFIKLALTDLAKTLSASPRLEVDYAYHSTFKPTQELVTISHYWDRLLDPRRIEGMKSDIYLRAFGQTRVREFSEIKQFLSTIASMKHKRFREQLFYLLEDFRLQRFCLSQRRGMIRAFTVRQALLQNHYRERAHYHLHREEGLDALFCAIYLQMIARPIALPPQLAELKPEIRRLVRDCSDGIDLKETLQSVHIFSASLPESLPDMKTMYLKSWDFTGTKEEKIKLREGHEPLSKREQETKEHKNTYDEAMPSWHQEQEDEGNNFLQFDLDEGAKADLMGEGERQAESGDQAFGSVQGQSQDADGNQYDDHPPLKEEAKPKGSGQAQHGYSDVNKTAEAQTVQPHKPSAKDESHYRQIVHDIQTVQKGLQRSIQKAIEHKQNAARTDLYYGRLGKQLLKVVTEDNPRLFMKKHAESKELDVVFSLLVDSSASMYDKIEETHKGLILFHETLKALHIHHAITGFWEDALKANQDSQPNLFKPVITFDSCFQKSVGARILQLEPEEDNRDGFSIRYAAKQLLQRSEKRKILLIITDGEPSAFNYEDQGIVDTHQAVIETRKKGLEVIGIYLGSNTSPTREKETMKRIYGRSSLVIPTIEDIPNAMIPLLKRLILNHIE</sequence>
<dbReference type="InterPro" id="IPR002035">
    <property type="entry name" value="VWF_A"/>
</dbReference>
<proteinExistence type="predicted"/>
<dbReference type="EMBL" id="BMIR01000040">
    <property type="protein sequence ID" value="GGE56985.1"/>
    <property type="molecule type" value="Genomic_DNA"/>
</dbReference>
<dbReference type="InterPro" id="IPR025861">
    <property type="entry name" value="CobT_VWA_dom"/>
</dbReference>
<reference evidence="3" key="2">
    <citation type="submission" date="2020-09" db="EMBL/GenBank/DDBJ databases">
        <authorList>
            <person name="Sun Q."/>
            <person name="Zhou Y."/>
        </authorList>
    </citation>
    <scope>NUCLEOTIDE SEQUENCE</scope>
    <source>
        <strain evidence="3">CGMCC 1.15371</strain>
    </source>
</reference>
<dbReference type="SMART" id="SM00327">
    <property type="entry name" value="VWA"/>
    <property type="match status" value="1"/>
</dbReference>
<evidence type="ECO:0000313" key="4">
    <source>
        <dbReference type="Proteomes" id="UP000628775"/>
    </source>
</evidence>
<dbReference type="Gene3D" id="3.40.50.410">
    <property type="entry name" value="von Willebrand factor, type A domain"/>
    <property type="match status" value="1"/>
</dbReference>
<accession>A0A8J2YN92</accession>
<feature type="region of interest" description="Disordered" evidence="1">
    <location>
        <begin position="237"/>
        <end position="258"/>
    </location>
</feature>
<feature type="compositionally biased region" description="Basic and acidic residues" evidence="1">
    <location>
        <begin position="320"/>
        <end position="332"/>
    </location>
</feature>
<evidence type="ECO:0000313" key="3">
    <source>
        <dbReference type="EMBL" id="GGE56985.1"/>
    </source>
</evidence>
<dbReference type="InterPro" id="IPR051928">
    <property type="entry name" value="NorD/CobT"/>
</dbReference>
<dbReference type="RefSeq" id="WP_188699062.1">
    <property type="nucleotide sequence ID" value="NZ_BMIR01000040.1"/>
</dbReference>
<protein>
    <recommendedName>
        <fullName evidence="2">VWFA domain-containing protein</fullName>
    </recommendedName>
</protein>
<reference evidence="3" key="1">
    <citation type="journal article" date="2014" name="Int. J. Syst. Evol. Microbiol.">
        <title>Complete genome sequence of Corynebacterium casei LMG S-19264T (=DSM 44701T), isolated from a smear-ripened cheese.</title>
        <authorList>
            <consortium name="US DOE Joint Genome Institute (JGI-PGF)"/>
            <person name="Walter F."/>
            <person name="Albersmeier A."/>
            <person name="Kalinowski J."/>
            <person name="Ruckert C."/>
        </authorList>
    </citation>
    <scope>NUCLEOTIDE SEQUENCE</scope>
    <source>
        <strain evidence="3">CGMCC 1.15371</strain>
    </source>
</reference>
<organism evidence="3 4">
    <name type="scientific">Pullulanibacillus camelliae</name>
    <dbReference type="NCBI Taxonomy" id="1707096"/>
    <lineage>
        <taxon>Bacteria</taxon>
        <taxon>Bacillati</taxon>
        <taxon>Bacillota</taxon>
        <taxon>Bacilli</taxon>
        <taxon>Bacillales</taxon>
        <taxon>Sporolactobacillaceae</taxon>
        <taxon>Pullulanibacillus</taxon>
    </lineage>
</organism>
<dbReference type="Proteomes" id="UP000628775">
    <property type="component" value="Unassembled WGS sequence"/>
</dbReference>
<dbReference type="PROSITE" id="PS50234">
    <property type="entry name" value="VWFA"/>
    <property type="match status" value="1"/>
</dbReference>
<dbReference type="PANTHER" id="PTHR41248:SF1">
    <property type="entry name" value="NORD PROTEIN"/>
    <property type="match status" value="1"/>
</dbReference>
<gene>
    <name evidence="3" type="primary">yojO</name>
    <name evidence="3" type="ORF">GCM10011391_39850</name>
</gene>
<feature type="region of interest" description="Disordered" evidence="1">
    <location>
        <begin position="292"/>
        <end position="342"/>
    </location>
</feature>
<dbReference type="Pfam" id="PF11775">
    <property type="entry name" value="CobT_C"/>
    <property type="match status" value="1"/>
</dbReference>
<dbReference type="PANTHER" id="PTHR41248">
    <property type="entry name" value="NORD PROTEIN"/>
    <property type="match status" value="1"/>
</dbReference>
<feature type="compositionally biased region" description="Polar residues" evidence="1">
    <location>
        <begin position="306"/>
        <end position="316"/>
    </location>
</feature>
<keyword evidence="4" id="KW-1185">Reference proteome</keyword>
<dbReference type="AlphaFoldDB" id="A0A8J2YN92"/>
<dbReference type="SUPFAM" id="SSF53300">
    <property type="entry name" value="vWA-like"/>
    <property type="match status" value="1"/>
</dbReference>
<dbReference type="CDD" id="cd01454">
    <property type="entry name" value="vWA_norD_type"/>
    <property type="match status" value="1"/>
</dbReference>
<feature type="domain" description="VWFA" evidence="2">
    <location>
        <begin position="534"/>
        <end position="627"/>
    </location>
</feature>
<evidence type="ECO:0000256" key="1">
    <source>
        <dbReference type="SAM" id="MobiDB-lite"/>
    </source>
</evidence>
<comment type="caution">
    <text evidence="3">The sequence shown here is derived from an EMBL/GenBank/DDBJ whole genome shotgun (WGS) entry which is preliminary data.</text>
</comment>
<name>A0A8J2YN92_9BACL</name>